<dbReference type="EMBL" id="CADCTQ010000232">
    <property type="protein sequence ID" value="CAA9263509.1"/>
    <property type="molecule type" value="Genomic_DNA"/>
</dbReference>
<sequence length="142" mass="15212">DHRYVRHYRTRRESAGGPAGRGHVAAPPVGVSRRQGGTRRIAGGMHCPGNPGRTRGGRCRGGKAARQRARLRQRQGDLPRAVPLPPAEPRVCPQGAPGGPVARPGRAARAGLGAGRRAHRGRLRGRLRKAPAGPRKIRTFFV</sequence>
<organism evidence="2">
    <name type="scientific">uncultured Cytophagales bacterium</name>
    <dbReference type="NCBI Taxonomy" id="158755"/>
    <lineage>
        <taxon>Bacteria</taxon>
        <taxon>Pseudomonadati</taxon>
        <taxon>Bacteroidota</taxon>
        <taxon>Sphingobacteriia</taxon>
        <taxon>Sphingobacteriales</taxon>
        <taxon>environmental samples</taxon>
    </lineage>
</organism>
<evidence type="ECO:0000313" key="2">
    <source>
        <dbReference type="EMBL" id="CAA9263509.1"/>
    </source>
</evidence>
<protein>
    <submittedName>
        <fullName evidence="2">Uncharacterized protein</fullName>
    </submittedName>
</protein>
<name>A0A6J4IYP9_9SPHI</name>
<gene>
    <name evidence="2" type="ORF">AVDCRST_MAG56-2669</name>
</gene>
<reference evidence="2" key="1">
    <citation type="submission" date="2020-02" db="EMBL/GenBank/DDBJ databases">
        <authorList>
            <person name="Meier V. D."/>
        </authorList>
    </citation>
    <scope>NUCLEOTIDE SEQUENCE</scope>
    <source>
        <strain evidence="2">AVDCRST_MAG56</strain>
    </source>
</reference>
<accession>A0A6J4IYP9</accession>
<feature type="compositionally biased region" description="Low complexity" evidence="1">
    <location>
        <begin position="99"/>
        <end position="111"/>
    </location>
</feature>
<proteinExistence type="predicted"/>
<feature type="non-terminal residue" evidence="2">
    <location>
        <position position="142"/>
    </location>
</feature>
<dbReference type="AlphaFoldDB" id="A0A6J4IYP9"/>
<feature type="region of interest" description="Disordered" evidence="1">
    <location>
        <begin position="1"/>
        <end position="123"/>
    </location>
</feature>
<evidence type="ECO:0000256" key="1">
    <source>
        <dbReference type="SAM" id="MobiDB-lite"/>
    </source>
</evidence>
<feature type="non-terminal residue" evidence="2">
    <location>
        <position position="1"/>
    </location>
</feature>
<feature type="compositionally biased region" description="Basic residues" evidence="1">
    <location>
        <begin position="55"/>
        <end position="73"/>
    </location>
</feature>
<feature type="compositionally biased region" description="Basic residues" evidence="1">
    <location>
        <begin position="1"/>
        <end position="10"/>
    </location>
</feature>